<dbReference type="Pfam" id="PF13676">
    <property type="entry name" value="TIR_2"/>
    <property type="match status" value="1"/>
</dbReference>
<dbReference type="EMBL" id="JAPDOD010000074">
    <property type="protein sequence ID" value="MDA0166738.1"/>
    <property type="molecule type" value="Genomic_DNA"/>
</dbReference>
<gene>
    <name evidence="2" type="ORF">OM076_41135</name>
</gene>
<evidence type="ECO:0000313" key="3">
    <source>
        <dbReference type="Proteomes" id="UP001149140"/>
    </source>
</evidence>
<sequence length="144" mass="16694">MAPATAEPRVLVFLCHSSNDKPAIRRLRRRLSRDGLQTWLDEQELIPGEDWARAIRRAVRRADVVLVCLSKDSVTKAGYVQREIRDVLDVADEQPEDAIFVIPVRLEECDVPERLKRLHWVDLYRRGGYSRLLAALIEIPNRRV</sequence>
<name>A0A9X3SB91_9ACTN</name>
<dbReference type="Gene3D" id="3.40.50.10140">
    <property type="entry name" value="Toll/interleukin-1 receptor homology (TIR) domain"/>
    <property type="match status" value="1"/>
</dbReference>
<feature type="domain" description="TIR" evidence="1">
    <location>
        <begin position="8"/>
        <end position="144"/>
    </location>
</feature>
<reference evidence="2" key="1">
    <citation type="submission" date="2022-10" db="EMBL/GenBank/DDBJ databases">
        <title>The WGS of Solirubrobacter ginsenosidimutans DSM 21036.</title>
        <authorList>
            <person name="Jiang Z."/>
        </authorList>
    </citation>
    <scope>NUCLEOTIDE SEQUENCE</scope>
    <source>
        <strain evidence="2">DSM 21036</strain>
    </source>
</reference>
<keyword evidence="3" id="KW-1185">Reference proteome</keyword>
<organism evidence="2 3">
    <name type="scientific">Solirubrobacter ginsenosidimutans</name>
    <dbReference type="NCBI Taxonomy" id="490573"/>
    <lineage>
        <taxon>Bacteria</taxon>
        <taxon>Bacillati</taxon>
        <taxon>Actinomycetota</taxon>
        <taxon>Thermoleophilia</taxon>
        <taxon>Solirubrobacterales</taxon>
        <taxon>Solirubrobacteraceae</taxon>
        <taxon>Solirubrobacter</taxon>
    </lineage>
</organism>
<dbReference type="InterPro" id="IPR000157">
    <property type="entry name" value="TIR_dom"/>
</dbReference>
<dbReference type="PROSITE" id="PS50104">
    <property type="entry name" value="TIR"/>
    <property type="match status" value="1"/>
</dbReference>
<proteinExistence type="predicted"/>
<evidence type="ECO:0000259" key="1">
    <source>
        <dbReference type="PROSITE" id="PS50104"/>
    </source>
</evidence>
<dbReference type="InterPro" id="IPR035897">
    <property type="entry name" value="Toll_tir_struct_dom_sf"/>
</dbReference>
<dbReference type="Proteomes" id="UP001149140">
    <property type="component" value="Unassembled WGS sequence"/>
</dbReference>
<dbReference type="SUPFAM" id="SSF52200">
    <property type="entry name" value="Toll/Interleukin receptor TIR domain"/>
    <property type="match status" value="1"/>
</dbReference>
<dbReference type="AlphaFoldDB" id="A0A9X3SB91"/>
<accession>A0A9X3SB91</accession>
<protein>
    <submittedName>
        <fullName evidence="2">Toll/interleukin-1 receptor domain-containing protein</fullName>
    </submittedName>
</protein>
<keyword evidence="2" id="KW-0675">Receptor</keyword>
<comment type="caution">
    <text evidence="2">The sequence shown here is derived from an EMBL/GenBank/DDBJ whole genome shotgun (WGS) entry which is preliminary data.</text>
</comment>
<evidence type="ECO:0000313" key="2">
    <source>
        <dbReference type="EMBL" id="MDA0166738.1"/>
    </source>
</evidence>
<dbReference type="GO" id="GO:0007165">
    <property type="term" value="P:signal transduction"/>
    <property type="evidence" value="ECO:0007669"/>
    <property type="project" value="InterPro"/>
</dbReference>